<feature type="non-terminal residue" evidence="1">
    <location>
        <position position="51"/>
    </location>
</feature>
<accession>A0A7C0ZAJ0</accession>
<protein>
    <submittedName>
        <fullName evidence="1">Site-specific DNA-methyltransferase</fullName>
    </submittedName>
</protein>
<reference evidence="1" key="1">
    <citation type="journal article" date="2020" name="mSystems">
        <title>Genome- and Community-Level Interaction Insights into Carbon Utilization and Element Cycling Functions of Hydrothermarchaeota in Hydrothermal Sediment.</title>
        <authorList>
            <person name="Zhou Z."/>
            <person name="Liu Y."/>
            <person name="Xu W."/>
            <person name="Pan J."/>
            <person name="Luo Z.H."/>
            <person name="Li M."/>
        </authorList>
    </citation>
    <scope>NUCLEOTIDE SEQUENCE [LARGE SCALE GENOMIC DNA]</scope>
    <source>
        <strain evidence="1">HyVt-102</strain>
    </source>
</reference>
<dbReference type="InterPro" id="IPR002052">
    <property type="entry name" value="DNA_methylase_N6_adenine_CS"/>
</dbReference>
<gene>
    <name evidence="1" type="ORF">ENF18_07565</name>
</gene>
<comment type="caution">
    <text evidence="1">The sequence shown here is derived from an EMBL/GenBank/DDBJ whole genome shotgun (WGS) entry which is preliminary data.</text>
</comment>
<organism evidence="1">
    <name type="scientific">candidate division WOR-3 bacterium</name>
    <dbReference type="NCBI Taxonomy" id="2052148"/>
    <lineage>
        <taxon>Bacteria</taxon>
        <taxon>Bacteria division WOR-3</taxon>
    </lineage>
</organism>
<dbReference type="GO" id="GO:0008168">
    <property type="term" value="F:methyltransferase activity"/>
    <property type="evidence" value="ECO:0007669"/>
    <property type="project" value="InterPro"/>
</dbReference>
<sequence length="51" mass="5816">MVKQTRNKKTIGKFKLDEIYCGDSLILMQDIPDESIDLIVTDPPFAIDFKA</sequence>
<proteinExistence type="predicted"/>
<dbReference type="Gene3D" id="3.40.50.150">
    <property type="entry name" value="Vaccinia Virus protein VP39"/>
    <property type="match status" value="1"/>
</dbReference>
<evidence type="ECO:0000313" key="1">
    <source>
        <dbReference type="EMBL" id="HDI83630.1"/>
    </source>
</evidence>
<dbReference type="AlphaFoldDB" id="A0A7C0ZAJ0"/>
<dbReference type="GO" id="GO:0003676">
    <property type="term" value="F:nucleic acid binding"/>
    <property type="evidence" value="ECO:0007669"/>
    <property type="project" value="InterPro"/>
</dbReference>
<dbReference type="SUPFAM" id="SSF53335">
    <property type="entry name" value="S-adenosyl-L-methionine-dependent methyltransferases"/>
    <property type="match status" value="1"/>
</dbReference>
<dbReference type="GO" id="GO:0032259">
    <property type="term" value="P:methylation"/>
    <property type="evidence" value="ECO:0007669"/>
    <property type="project" value="InterPro"/>
</dbReference>
<dbReference type="PROSITE" id="PS00092">
    <property type="entry name" value="N6_MTASE"/>
    <property type="match status" value="1"/>
</dbReference>
<name>A0A7C0ZAJ0_UNCW3</name>
<dbReference type="InterPro" id="IPR029063">
    <property type="entry name" value="SAM-dependent_MTases_sf"/>
</dbReference>
<dbReference type="Proteomes" id="UP000885847">
    <property type="component" value="Unassembled WGS sequence"/>
</dbReference>
<dbReference type="EMBL" id="DQWE01000356">
    <property type="protein sequence ID" value="HDI83630.1"/>
    <property type="molecule type" value="Genomic_DNA"/>
</dbReference>